<dbReference type="EMBL" id="JBFNXX010000009">
    <property type="protein sequence ID" value="MEW9920483.1"/>
    <property type="molecule type" value="Genomic_DNA"/>
</dbReference>
<evidence type="ECO:0000313" key="2">
    <source>
        <dbReference type="EMBL" id="MEW9920483.1"/>
    </source>
</evidence>
<feature type="chain" id="PRO_5047104932" description="Lysozyme inhibitor LprI N-terminal domain-containing protein" evidence="1">
    <location>
        <begin position="26"/>
        <end position="380"/>
    </location>
</feature>
<sequence length="380" mass="42165">MMNRLLITLGVISLLGTLFSSQAHAAEIQAYPGENGYQVIMITGPIMKGDGDAFYAIARETPKAFVLLTSPGGLVEEGIWIAAEIAARGYHTWVLPGAGCHSICAVMWVSGARRYMDKDSNISVHAAYEMAIMADGSAKYSVSGSANAKIGAFLNELELSFKAIEYFTRAAPGEPLKPITPDIALWLDIDAHIVDGEEIARPKDRPTPRKITDRVVQYSGMAAYCTDVFGVSEEFFRSQARAVLSAGHEVYGGEVFAGLLGEYSDAAKDEIADIGFARWCLDVEKRLRSQSMDTGINGPSFNCAKAETPTEFAICRSEDMWALDRAMNWIFFIYRRNTKSSVSREFLRQQRDWLSRRDECSDNSDCLIRKYQSRLIEFGF</sequence>
<evidence type="ECO:0000313" key="3">
    <source>
        <dbReference type="Proteomes" id="UP001556098"/>
    </source>
</evidence>
<organism evidence="2 3">
    <name type="scientific">Sulfitobacter sediminis</name>
    <dbReference type="NCBI Taxonomy" id="3234186"/>
    <lineage>
        <taxon>Bacteria</taxon>
        <taxon>Pseudomonadati</taxon>
        <taxon>Pseudomonadota</taxon>
        <taxon>Alphaproteobacteria</taxon>
        <taxon>Rhodobacterales</taxon>
        <taxon>Roseobacteraceae</taxon>
        <taxon>Sulfitobacter</taxon>
    </lineage>
</organism>
<dbReference type="PANTHER" id="PTHR37549">
    <property type="entry name" value="LIPOPROTEIN LPRI"/>
    <property type="match status" value="1"/>
</dbReference>
<reference evidence="2 3" key="1">
    <citation type="submission" date="2024-07" db="EMBL/GenBank/DDBJ databases">
        <title>Marimonas sp.nov., isolated from tidal-flat sediment.</title>
        <authorList>
            <person name="Jayan J.N."/>
            <person name="Lee S.S."/>
        </authorList>
    </citation>
    <scope>NUCLEOTIDE SEQUENCE [LARGE SCALE GENOMIC DNA]</scope>
    <source>
        <strain evidence="2 3">MJW-29</strain>
    </source>
</reference>
<proteinExistence type="predicted"/>
<dbReference type="Gene3D" id="3.90.226.10">
    <property type="entry name" value="2-enoyl-CoA Hydratase, Chain A, domain 1"/>
    <property type="match status" value="1"/>
</dbReference>
<evidence type="ECO:0000256" key="1">
    <source>
        <dbReference type="SAM" id="SignalP"/>
    </source>
</evidence>
<dbReference type="InterPro" id="IPR029045">
    <property type="entry name" value="ClpP/crotonase-like_dom_sf"/>
</dbReference>
<keyword evidence="1" id="KW-0732">Signal</keyword>
<dbReference type="PANTHER" id="PTHR37549:SF1">
    <property type="entry name" value="LIPOPROTEIN LPRI"/>
    <property type="match status" value="1"/>
</dbReference>
<comment type="caution">
    <text evidence="2">The sequence shown here is derived from an EMBL/GenBank/DDBJ whole genome shotgun (WGS) entry which is preliminary data.</text>
</comment>
<evidence type="ECO:0008006" key="4">
    <source>
        <dbReference type="Google" id="ProtNLM"/>
    </source>
</evidence>
<dbReference type="RefSeq" id="WP_367878188.1">
    <property type="nucleotide sequence ID" value="NZ_JBFNXX010000009.1"/>
</dbReference>
<dbReference type="InterPro" id="IPR052755">
    <property type="entry name" value="Lysozyme_Inhibitor_LprI"/>
</dbReference>
<keyword evidence="3" id="KW-1185">Reference proteome</keyword>
<protein>
    <recommendedName>
        <fullName evidence="4">Lysozyme inhibitor LprI N-terminal domain-containing protein</fullName>
    </recommendedName>
</protein>
<dbReference type="Proteomes" id="UP001556098">
    <property type="component" value="Unassembled WGS sequence"/>
</dbReference>
<accession>A0ABV3RND6</accession>
<dbReference type="SUPFAM" id="SSF52096">
    <property type="entry name" value="ClpP/crotonase"/>
    <property type="match status" value="1"/>
</dbReference>
<gene>
    <name evidence="2" type="ORF">AB2B41_12780</name>
</gene>
<feature type="signal peptide" evidence="1">
    <location>
        <begin position="1"/>
        <end position="25"/>
    </location>
</feature>
<name>A0ABV3RND6_9RHOB</name>